<reference evidence="2 3" key="1">
    <citation type="journal article" date="2014" name="PLoS ONE">
        <title>The first complete genome sequence of the class fimbriimonadia in the phylum armatimonadetes.</title>
        <authorList>
            <person name="Hu Z.Y."/>
            <person name="Wang Y.Z."/>
            <person name="Im W.T."/>
            <person name="Wang S.Y."/>
            <person name="Zhao G.P."/>
            <person name="Zheng H.J."/>
            <person name="Quan Z.X."/>
        </authorList>
    </citation>
    <scope>NUCLEOTIDE SEQUENCE [LARGE SCALE GENOMIC DNA]</scope>
    <source>
        <strain evidence="2">Gsoil 348</strain>
    </source>
</reference>
<dbReference type="GO" id="GO:0050567">
    <property type="term" value="F:glutaminyl-tRNA synthase (glutamine-hydrolyzing) activity"/>
    <property type="evidence" value="ECO:0007669"/>
    <property type="project" value="TreeGrafter"/>
</dbReference>
<dbReference type="InterPro" id="IPR000120">
    <property type="entry name" value="Amidase"/>
</dbReference>
<sequence length="565" mass="60405">MALDVSLSRKEVLTSLIVGLSTAALPAAALGQGTPPVPAPQGTEPVKVDPNLVTLDDLKAVAKISGLTFTDEELKEVLDSVRSDREAYAHVRAMPIKETTSVPLAFVPNGGGTRVGSRVEAKASPTKGFTRPSRDEDVAFLSIRELGHLLRTRQITSVELTRIYLSRLKQYGDALQCVVTLTEDLAISQAEEADRELRTRTDRGPLHGIPYGAKDLFATKGILTTWGADPYATQVPNYDAAAIERLRAAGAVLVAKTSLGSLAMGDVWHKGVTKNPWNPKQGSSGSSAGSASATAAGLIAFGIGTETSGSIMSPSLRCRVTGLRPSFGRVSRFGAMELSYSLDKVGPLCREAEDCALVLAALCGADPRDPSAVDRPFEYPAKVDLKKVKVGWAGPADRMADDPAVKRLRDLGVAVEAIKLTPFPNELYAILNVEAGSAFDAFTRTDLIHQLKNSSWPQTFRGSRFVPGVEYLQAMRARTIAQQKFEQEFGDFDAILGTGIGGTAFAHANFGGYPSILIPMGDDGSGNSVGRALIGRLYGEDRLIVLAKALQDGFDYHHRRPSLSP</sequence>
<dbReference type="Proteomes" id="UP000027982">
    <property type="component" value="Chromosome"/>
</dbReference>
<name>A0A068NSC1_FIMGI</name>
<dbReference type="KEGG" id="fgi:OP10G_2973"/>
<proteinExistence type="predicted"/>
<feature type="domain" description="Amidase" evidence="1">
    <location>
        <begin position="159"/>
        <end position="498"/>
    </location>
</feature>
<dbReference type="Gene3D" id="3.90.1300.10">
    <property type="entry name" value="Amidase signature (AS) domain"/>
    <property type="match status" value="1"/>
</dbReference>
<dbReference type="InterPro" id="IPR023631">
    <property type="entry name" value="Amidase_dom"/>
</dbReference>
<evidence type="ECO:0000259" key="1">
    <source>
        <dbReference type="Pfam" id="PF01425"/>
    </source>
</evidence>
<evidence type="ECO:0000313" key="3">
    <source>
        <dbReference type="Proteomes" id="UP000027982"/>
    </source>
</evidence>
<dbReference type="STRING" id="661478.OP10G_2973"/>
<dbReference type="eggNOG" id="COG0154">
    <property type="taxonomic scope" value="Bacteria"/>
</dbReference>
<dbReference type="HOGENOM" id="CLU_009600_0_3_0"/>
<dbReference type="OrthoDB" id="9811471at2"/>
<dbReference type="SUPFAM" id="SSF75304">
    <property type="entry name" value="Amidase signature (AS) enzymes"/>
    <property type="match status" value="1"/>
</dbReference>
<dbReference type="Pfam" id="PF01425">
    <property type="entry name" value="Amidase"/>
    <property type="match status" value="1"/>
</dbReference>
<organism evidence="2 3">
    <name type="scientific">Fimbriimonas ginsengisoli Gsoil 348</name>
    <dbReference type="NCBI Taxonomy" id="661478"/>
    <lineage>
        <taxon>Bacteria</taxon>
        <taxon>Bacillati</taxon>
        <taxon>Armatimonadota</taxon>
        <taxon>Fimbriimonadia</taxon>
        <taxon>Fimbriimonadales</taxon>
        <taxon>Fimbriimonadaceae</taxon>
        <taxon>Fimbriimonas</taxon>
    </lineage>
</organism>
<dbReference type="InterPro" id="IPR036928">
    <property type="entry name" value="AS_sf"/>
</dbReference>
<dbReference type="PANTHER" id="PTHR11895:SF73">
    <property type="entry name" value="AMIDASE FAMILY PROTEIN"/>
    <property type="match status" value="1"/>
</dbReference>
<dbReference type="EMBL" id="CP007139">
    <property type="protein sequence ID" value="AIE86341.1"/>
    <property type="molecule type" value="Genomic_DNA"/>
</dbReference>
<dbReference type="AlphaFoldDB" id="A0A068NSC1"/>
<gene>
    <name evidence="2" type="ORF">OP10G_2973</name>
</gene>
<keyword evidence="3" id="KW-1185">Reference proteome</keyword>
<protein>
    <submittedName>
        <fullName evidence="2">Amidase</fullName>
    </submittedName>
</protein>
<dbReference type="RefSeq" id="WP_025229688.1">
    <property type="nucleotide sequence ID" value="NZ_CP007139.1"/>
</dbReference>
<accession>A0A068NSC1</accession>
<dbReference type="PANTHER" id="PTHR11895">
    <property type="entry name" value="TRANSAMIDASE"/>
    <property type="match status" value="1"/>
</dbReference>
<evidence type="ECO:0000313" key="2">
    <source>
        <dbReference type="EMBL" id="AIE86341.1"/>
    </source>
</evidence>